<dbReference type="RefSeq" id="WP_015267337.1">
    <property type="nucleotide sequence ID" value="NC_019904.1"/>
</dbReference>
<dbReference type="InterPro" id="IPR023828">
    <property type="entry name" value="Peptidase_S8_Ser-AS"/>
</dbReference>
<evidence type="ECO:0000259" key="7">
    <source>
        <dbReference type="Pfam" id="PF18962"/>
    </source>
</evidence>
<evidence type="ECO:0000259" key="6">
    <source>
        <dbReference type="Pfam" id="PF00082"/>
    </source>
</evidence>
<dbReference type="InterPro" id="IPR017317">
    <property type="entry name" value="Pept_S8_subtilisin_bacteroid-2"/>
</dbReference>
<evidence type="ECO:0000256" key="3">
    <source>
        <dbReference type="ARBA" id="ARBA00022801"/>
    </source>
</evidence>
<evidence type="ECO:0000256" key="4">
    <source>
        <dbReference type="ARBA" id="ARBA00022825"/>
    </source>
</evidence>
<evidence type="ECO:0000313" key="9">
    <source>
        <dbReference type="Proteomes" id="UP000010796"/>
    </source>
</evidence>
<dbReference type="NCBIfam" id="TIGR04183">
    <property type="entry name" value="Por_Secre_tail"/>
    <property type="match status" value="1"/>
</dbReference>
<dbReference type="Gene3D" id="3.40.50.200">
    <property type="entry name" value="Peptidase S8/S53 domain"/>
    <property type="match status" value="1"/>
</dbReference>
<dbReference type="EMBL" id="CP003346">
    <property type="protein sequence ID" value="AGA79792.1"/>
    <property type="molecule type" value="Genomic_DNA"/>
</dbReference>
<dbReference type="PROSITE" id="PS00138">
    <property type="entry name" value="SUBTILASE_SER"/>
    <property type="match status" value="1"/>
</dbReference>
<feature type="active site" description="Charge relay system" evidence="5">
    <location>
        <position position="224"/>
    </location>
</feature>
<dbReference type="GO" id="GO:0004252">
    <property type="term" value="F:serine-type endopeptidase activity"/>
    <property type="evidence" value="ECO:0007669"/>
    <property type="project" value="UniProtKB-UniRule"/>
</dbReference>
<dbReference type="GO" id="GO:0006508">
    <property type="term" value="P:proteolysis"/>
    <property type="evidence" value="ECO:0007669"/>
    <property type="project" value="UniProtKB-KW"/>
</dbReference>
<feature type="active site" description="Charge relay system" evidence="5">
    <location>
        <position position="183"/>
    </location>
</feature>
<dbReference type="Pfam" id="PF18962">
    <property type="entry name" value="Por_Secre_tail"/>
    <property type="match status" value="1"/>
</dbReference>
<proteinExistence type="inferred from homology"/>
<organism evidence="8 9">
    <name type="scientific">Echinicola vietnamensis (strain DSM 17526 / LMG 23754 / KMM 6221)</name>
    <dbReference type="NCBI Taxonomy" id="926556"/>
    <lineage>
        <taxon>Bacteria</taxon>
        <taxon>Pseudomonadati</taxon>
        <taxon>Bacteroidota</taxon>
        <taxon>Cytophagia</taxon>
        <taxon>Cytophagales</taxon>
        <taxon>Cyclobacteriaceae</taxon>
        <taxon>Echinicola</taxon>
    </lineage>
</organism>
<dbReference type="InterPro" id="IPR015500">
    <property type="entry name" value="Peptidase_S8_subtilisin-rel"/>
</dbReference>
<dbReference type="SUPFAM" id="SSF52743">
    <property type="entry name" value="Subtilisin-like"/>
    <property type="match status" value="1"/>
</dbReference>
<keyword evidence="4 5" id="KW-0720">Serine protease</keyword>
<evidence type="ECO:0000256" key="1">
    <source>
        <dbReference type="ARBA" id="ARBA00011073"/>
    </source>
</evidence>
<dbReference type="HOGENOM" id="CLU_026626_0_0_10"/>
<feature type="active site" description="Charge relay system" evidence="5">
    <location>
        <position position="402"/>
    </location>
</feature>
<dbReference type="InterPro" id="IPR026444">
    <property type="entry name" value="Secre_tail"/>
</dbReference>
<dbReference type="PANTHER" id="PTHR43806">
    <property type="entry name" value="PEPTIDASE S8"/>
    <property type="match status" value="1"/>
</dbReference>
<sequence length="550" mass="60017">MDNIRKFIAAAGLIILSAAAVKGQDRYAVHYKYKPQETYQLDAPSAFLSQKAITRREHHEVVVDSTDLPVSQKYIDAVKDIVINVQYNSKWMNASIVVATDEQIAAIKKLPFIEEDGIELIAKGFYTDDSEQRSNILSQPISIRLLSKTKDEEDYAFQNNLIGIPDMHAEQLTGKGVTIAVFDGGFLNADKIAGMKHLFDNNQIIATRDFVMPWSAGVFRSETHGTAALSLIASNDPSTLVAGAYDANYVLCITEDVASEYRIEEYNWVRAAEFADSLGVDIISSSLGYVTFNESSMNYSKSDLDGKTAIITQGAVMASDRGILVVNSAGNEGSGSATTISAPADAAGILSVGAVSKDLTKASFSSVGPTADGRIKPDVVALGRQVRLWQSPNATSTASGTSFSAPQITALAAGLWQGRPEWTKDQLIHYILQSGSQFKDPDSQLGYGIPDFELAYYGEILDVVARPEVANTKIYPNPTDGKELFIQFGSEEACEFTLINKNGQVINQDKLERVSNDVPYEVEISKINSGFYIVQLMEGLNIERHKIIIQ</sequence>
<dbReference type="CDD" id="cd07493">
    <property type="entry name" value="Peptidases_S8_9"/>
    <property type="match status" value="1"/>
</dbReference>
<keyword evidence="2 5" id="KW-0645">Protease</keyword>
<feature type="domain" description="Secretion system C-terminal sorting" evidence="7">
    <location>
        <begin position="474"/>
        <end position="549"/>
    </location>
</feature>
<evidence type="ECO:0000256" key="2">
    <source>
        <dbReference type="ARBA" id="ARBA00022670"/>
    </source>
</evidence>
<evidence type="ECO:0000256" key="5">
    <source>
        <dbReference type="PROSITE-ProRule" id="PRU01240"/>
    </source>
</evidence>
<dbReference type="Pfam" id="PF00082">
    <property type="entry name" value="Peptidase_S8"/>
    <property type="match status" value="1"/>
</dbReference>
<dbReference type="STRING" id="926556.Echvi_3576"/>
<dbReference type="InterPro" id="IPR000209">
    <property type="entry name" value="Peptidase_S8/S53_dom"/>
</dbReference>
<dbReference type="PANTHER" id="PTHR43806:SF67">
    <property type="entry name" value="EGF-LIKE DOMAIN-CONTAINING PROTEIN"/>
    <property type="match status" value="1"/>
</dbReference>
<keyword evidence="9" id="KW-1185">Reference proteome</keyword>
<dbReference type="OrthoDB" id="9792152at2"/>
<accession>L0G2M3</accession>
<gene>
    <name evidence="8" type="ordered locus">Echvi_3576</name>
</gene>
<keyword evidence="3 5" id="KW-0378">Hydrolase</keyword>
<dbReference type="InterPro" id="IPR036852">
    <property type="entry name" value="Peptidase_S8/S53_dom_sf"/>
</dbReference>
<dbReference type="Proteomes" id="UP000010796">
    <property type="component" value="Chromosome"/>
</dbReference>
<dbReference type="PIRSF" id="PIRSF037903">
    <property type="entry name" value="Subtilisin_rel_GFO_2223"/>
    <property type="match status" value="1"/>
</dbReference>
<protein>
    <submittedName>
        <fullName evidence="8">Subtilisin-like serine protease</fullName>
    </submittedName>
</protein>
<dbReference type="InterPro" id="IPR050131">
    <property type="entry name" value="Peptidase_S8_subtilisin-like"/>
</dbReference>
<dbReference type="KEGG" id="evi:Echvi_3576"/>
<dbReference type="PATRIC" id="fig|926556.3.peg.3765"/>
<dbReference type="PROSITE" id="PS51892">
    <property type="entry name" value="SUBTILASE"/>
    <property type="match status" value="1"/>
</dbReference>
<feature type="domain" description="Peptidase S8/S53" evidence="6">
    <location>
        <begin position="174"/>
        <end position="448"/>
    </location>
</feature>
<evidence type="ECO:0000313" key="8">
    <source>
        <dbReference type="EMBL" id="AGA79792.1"/>
    </source>
</evidence>
<dbReference type="PRINTS" id="PR00723">
    <property type="entry name" value="SUBTILISIN"/>
</dbReference>
<dbReference type="eggNOG" id="COG1404">
    <property type="taxonomic scope" value="Bacteria"/>
</dbReference>
<name>L0G2M3_ECHVK</name>
<reference evidence="9" key="1">
    <citation type="submission" date="2012-02" db="EMBL/GenBank/DDBJ databases">
        <title>The complete genome of Echinicola vietnamensis DSM 17526.</title>
        <authorList>
            <person name="Lucas S."/>
            <person name="Copeland A."/>
            <person name="Lapidus A."/>
            <person name="Glavina del Rio T."/>
            <person name="Dalin E."/>
            <person name="Tice H."/>
            <person name="Bruce D."/>
            <person name="Goodwin L."/>
            <person name="Pitluck S."/>
            <person name="Peters L."/>
            <person name="Ovchinnikova G."/>
            <person name="Teshima H."/>
            <person name="Kyrpides N."/>
            <person name="Mavromatis K."/>
            <person name="Ivanova N."/>
            <person name="Brettin T."/>
            <person name="Detter J.C."/>
            <person name="Han C."/>
            <person name="Larimer F."/>
            <person name="Land M."/>
            <person name="Hauser L."/>
            <person name="Markowitz V."/>
            <person name="Cheng J.-F."/>
            <person name="Hugenholtz P."/>
            <person name="Woyke T."/>
            <person name="Wu D."/>
            <person name="Brambilla E."/>
            <person name="Klenk H.-P."/>
            <person name="Eisen J.A."/>
        </authorList>
    </citation>
    <scope>NUCLEOTIDE SEQUENCE [LARGE SCALE GENOMIC DNA]</scope>
    <source>
        <strain evidence="9">DSM 17526 / LMG 23754 / KMM 6221</strain>
    </source>
</reference>
<comment type="similarity">
    <text evidence="1 5">Belongs to the peptidase S8 family.</text>
</comment>
<dbReference type="AlphaFoldDB" id="L0G2M3"/>